<organism evidence="1 2">
    <name type="scientific">Staurois parvus</name>
    <dbReference type="NCBI Taxonomy" id="386267"/>
    <lineage>
        <taxon>Eukaryota</taxon>
        <taxon>Metazoa</taxon>
        <taxon>Chordata</taxon>
        <taxon>Craniata</taxon>
        <taxon>Vertebrata</taxon>
        <taxon>Euteleostomi</taxon>
        <taxon>Amphibia</taxon>
        <taxon>Batrachia</taxon>
        <taxon>Anura</taxon>
        <taxon>Neobatrachia</taxon>
        <taxon>Ranoidea</taxon>
        <taxon>Ranidae</taxon>
        <taxon>Staurois</taxon>
    </lineage>
</organism>
<proteinExistence type="predicted"/>
<accession>A0ABN9DSJ9</accession>
<reference evidence="1" key="1">
    <citation type="submission" date="2023-05" db="EMBL/GenBank/DDBJ databases">
        <authorList>
            <person name="Stuckert A."/>
        </authorList>
    </citation>
    <scope>NUCLEOTIDE SEQUENCE</scope>
</reference>
<protein>
    <recommendedName>
        <fullName evidence="3">UBC core domain-containing protein</fullName>
    </recommendedName>
</protein>
<comment type="caution">
    <text evidence="1">The sequence shown here is derived from an EMBL/GenBank/DDBJ whole genome shotgun (WGS) entry which is preliminary data.</text>
</comment>
<feature type="non-terminal residue" evidence="1">
    <location>
        <position position="1"/>
    </location>
</feature>
<evidence type="ECO:0008006" key="3">
    <source>
        <dbReference type="Google" id="ProtNLM"/>
    </source>
</evidence>
<dbReference type="EMBL" id="CATNWA010014652">
    <property type="protein sequence ID" value="CAI9574338.1"/>
    <property type="molecule type" value="Genomic_DNA"/>
</dbReference>
<sequence length="65" mass="7479">IPRRHPAISENYQRGRDLCINNIDLSPVSFCTLLCMALYSRAIQNSVLTLKHSRLSKTHSRQLKL</sequence>
<gene>
    <name evidence="1" type="ORF">SPARVUS_LOCUS7953254</name>
</gene>
<evidence type="ECO:0000313" key="2">
    <source>
        <dbReference type="Proteomes" id="UP001162483"/>
    </source>
</evidence>
<evidence type="ECO:0000313" key="1">
    <source>
        <dbReference type="EMBL" id="CAI9574338.1"/>
    </source>
</evidence>
<dbReference type="Proteomes" id="UP001162483">
    <property type="component" value="Unassembled WGS sequence"/>
</dbReference>
<name>A0ABN9DSJ9_9NEOB</name>
<keyword evidence="2" id="KW-1185">Reference proteome</keyword>